<gene>
    <name evidence="2" type="ORF">NB700_001304</name>
</gene>
<protein>
    <recommendedName>
        <fullName evidence="1">Lcl C-terminal domain-containing protein</fullName>
    </recommendedName>
</protein>
<evidence type="ECO:0000313" key="2">
    <source>
        <dbReference type="EMBL" id="MCW0398748.1"/>
    </source>
</evidence>
<evidence type="ECO:0000313" key="3">
    <source>
        <dbReference type="Proteomes" id="UP001320843"/>
    </source>
</evidence>
<name>A0ABT3DTB8_9XANT</name>
<dbReference type="InterPro" id="IPR011460">
    <property type="entry name" value="Lcl_C"/>
</dbReference>
<proteinExistence type="predicted"/>
<dbReference type="EMBL" id="JANFWR010000007">
    <property type="protein sequence ID" value="MCW0398748.1"/>
    <property type="molecule type" value="Genomic_DNA"/>
</dbReference>
<accession>A0ABT3DTB8</accession>
<dbReference type="Proteomes" id="UP001320843">
    <property type="component" value="Unassembled WGS sequence"/>
</dbReference>
<sequence length="136" mass="15039">MTAAQQNRFTQTRDASGNLLTVIDSSTGLEWLAAPLQERMPQRDALAACAALDYAGHTDWALPSRPQLESLIDLKRYVPAIDTDAFPDFPAARFWTSDECAWSSASAWYVNFYLGSVSYDPRDSDGFALAVRRAGQ</sequence>
<comment type="caution">
    <text evidence="2">The sequence shown here is derived from an EMBL/GenBank/DDBJ whole genome shotgun (WGS) entry which is preliminary data.</text>
</comment>
<reference evidence="2 3" key="1">
    <citation type="submission" date="2022-06" db="EMBL/GenBank/DDBJ databases">
        <title>Dynamics of rice microbiomes reveals core vertical transmitted seed endophytes.</title>
        <authorList>
            <person name="Liao K."/>
            <person name="Zhang X."/>
        </authorList>
    </citation>
    <scope>NUCLEOTIDE SEQUENCE [LARGE SCALE GENOMIC DNA]</scope>
    <source>
        <strain evidence="2 3">YT10-10-1</strain>
    </source>
</reference>
<organism evidence="2 3">
    <name type="scientific">Xanthomonas sacchari</name>
    <dbReference type="NCBI Taxonomy" id="56458"/>
    <lineage>
        <taxon>Bacteria</taxon>
        <taxon>Pseudomonadati</taxon>
        <taxon>Pseudomonadota</taxon>
        <taxon>Gammaproteobacteria</taxon>
        <taxon>Lysobacterales</taxon>
        <taxon>Lysobacteraceae</taxon>
        <taxon>Xanthomonas</taxon>
    </lineage>
</organism>
<keyword evidence="3" id="KW-1185">Reference proteome</keyword>
<evidence type="ECO:0000259" key="1">
    <source>
        <dbReference type="Pfam" id="PF07603"/>
    </source>
</evidence>
<dbReference type="RefSeq" id="WP_267082269.1">
    <property type="nucleotide sequence ID" value="NZ_CP099530.1"/>
</dbReference>
<dbReference type="Pfam" id="PF07603">
    <property type="entry name" value="Lcl_C"/>
    <property type="match status" value="1"/>
</dbReference>
<feature type="domain" description="Lcl C-terminal" evidence="1">
    <location>
        <begin position="21"/>
        <end position="132"/>
    </location>
</feature>